<accession>A0A075RGY2</accession>
<dbReference type="KEGG" id="fpk:IA06_08910"/>
<name>A0A075RGY2_FLAPS</name>
<dbReference type="KEGG" id="fpq:IB65_09190"/>
<reference evidence="1 2" key="1">
    <citation type="submission" date="2020-07" db="EMBL/GenBank/DDBJ databases">
        <title>Genomic characterization of Flavobacterium psychrophilum strains.</title>
        <authorList>
            <person name="Castillo D."/>
            <person name="Jorgensen J."/>
            <person name="Middelboe M."/>
        </authorList>
    </citation>
    <scope>NUCLEOTIDE SEQUENCE [LARGE SCALE GENOMIC DNA]</scope>
    <source>
        <strain evidence="1 2">FPS-R7</strain>
    </source>
</reference>
<dbReference type="Proteomes" id="UP000596329">
    <property type="component" value="Chromosome"/>
</dbReference>
<dbReference type="EMBL" id="CP059075">
    <property type="protein sequence ID" value="QRE05215.1"/>
    <property type="molecule type" value="Genomic_DNA"/>
</dbReference>
<dbReference type="Pfam" id="PF16119">
    <property type="entry name" value="DUF4835"/>
    <property type="match status" value="1"/>
</dbReference>
<dbReference type="OMA" id="YNYHRKG"/>
<organism evidence="1 2">
    <name type="scientific">Flavobacterium psychrophilum</name>
    <dbReference type="NCBI Taxonomy" id="96345"/>
    <lineage>
        <taxon>Bacteria</taxon>
        <taxon>Pseudomonadati</taxon>
        <taxon>Bacteroidota</taxon>
        <taxon>Flavobacteriia</taxon>
        <taxon>Flavobacteriales</taxon>
        <taxon>Flavobacteriaceae</taxon>
        <taxon>Flavobacterium</taxon>
    </lineage>
</organism>
<proteinExistence type="predicted"/>
<gene>
    <name evidence="1" type="ORF">H0H26_06400</name>
</gene>
<dbReference type="InterPro" id="IPR032274">
    <property type="entry name" value="DUF4835"/>
</dbReference>
<evidence type="ECO:0000313" key="1">
    <source>
        <dbReference type="EMBL" id="QRE05215.1"/>
    </source>
</evidence>
<dbReference type="RefSeq" id="WP_011963945.1">
    <property type="nucleotide sequence ID" value="NZ_BCNG01000002.1"/>
</dbReference>
<dbReference type="KEGG" id="fpw:IA04_08905"/>
<dbReference type="AlphaFoldDB" id="A0A075RGY2"/>
<dbReference type="KEGG" id="fpv:IA03_08970"/>
<sequence length="295" mass="33631">MRKIIVFLFLLFFGFTQAQELNCAVNFNTDQVAATNQQVFKTLKKSLTEFVNNTKWSDKTYKGIEKIECSFFFTIATYNADQFTGTLQVQASRPIYNSNYLSPILNINDKDIDFKYLEFQNLTFDANSFDSNLLSIMAFYSNLIVGLDADTFSLEGGSKSLENAQNIATLAQQSQIKGWSQSDKTQNRYFLINDMLSPTFVAFRKTMYEYHLKALDKMADNPKEAKENIKIALKTLSEIADTRPNAYLTRVFFDAKADEILSIYADGPKVDVTEVINSLNRLSPTNSSKWGKIIY</sequence>
<evidence type="ECO:0000313" key="2">
    <source>
        <dbReference type="Proteomes" id="UP000596329"/>
    </source>
</evidence>
<protein>
    <submittedName>
        <fullName evidence="1">DUF4835 family protein</fullName>
    </submittedName>
</protein>
<dbReference type="GeneID" id="66551975"/>